<dbReference type="EMBL" id="GACK01011223">
    <property type="protein sequence ID" value="JAA53811.1"/>
    <property type="molecule type" value="mRNA"/>
</dbReference>
<keyword evidence="1" id="KW-0732">Signal</keyword>
<accession>L7LPJ3</accession>
<evidence type="ECO:0000313" key="2">
    <source>
        <dbReference type="EMBL" id="JAA53811.1"/>
    </source>
</evidence>
<feature type="signal peptide" evidence="1">
    <location>
        <begin position="1"/>
        <end position="24"/>
    </location>
</feature>
<reference evidence="2" key="1">
    <citation type="submission" date="2012-11" db="EMBL/GenBank/DDBJ databases">
        <authorList>
            <person name="Lucero-Rivera Y.E."/>
            <person name="Tovar-Ramirez D."/>
        </authorList>
    </citation>
    <scope>NUCLEOTIDE SEQUENCE</scope>
    <source>
        <tissue evidence="2">Salivary gland</tissue>
    </source>
</reference>
<dbReference type="AlphaFoldDB" id="L7LPJ3"/>
<dbReference type="Gene3D" id="2.10.80.10">
    <property type="entry name" value="Lipase, subunit A"/>
    <property type="match status" value="1"/>
</dbReference>
<protein>
    <submittedName>
        <fullName evidence="2">Putative ixodegrin</fullName>
    </submittedName>
</protein>
<name>L7LPJ3_RHIPC</name>
<evidence type="ECO:0000256" key="1">
    <source>
        <dbReference type="SAM" id="SignalP"/>
    </source>
</evidence>
<proteinExistence type="evidence at transcript level"/>
<organism evidence="2">
    <name type="scientific">Rhipicephalus pulchellus</name>
    <name type="common">Yellow backed tick</name>
    <name type="synonym">Dermacentor pulchellus</name>
    <dbReference type="NCBI Taxonomy" id="72859"/>
    <lineage>
        <taxon>Eukaryota</taxon>
        <taxon>Metazoa</taxon>
        <taxon>Ecdysozoa</taxon>
        <taxon>Arthropoda</taxon>
        <taxon>Chelicerata</taxon>
        <taxon>Arachnida</taxon>
        <taxon>Acari</taxon>
        <taxon>Parasitiformes</taxon>
        <taxon>Ixodida</taxon>
        <taxon>Ixodoidea</taxon>
        <taxon>Ixodidae</taxon>
        <taxon>Rhipicephalinae</taxon>
        <taxon>Rhipicephalus</taxon>
        <taxon>Rhipicephalus</taxon>
    </lineage>
</organism>
<reference evidence="2" key="2">
    <citation type="journal article" date="2015" name="J. Proteomics">
        <title>Sexual differences in the sialomes of the zebra tick, Rhipicephalus pulchellus.</title>
        <authorList>
            <person name="Tan A.W."/>
            <person name="Francischetti I.M."/>
            <person name="Slovak M."/>
            <person name="Kini R.M."/>
            <person name="Ribeiro J.M."/>
        </authorList>
    </citation>
    <scope>NUCLEOTIDE SEQUENCE</scope>
    <source>
        <tissue evidence="2">Salivary gland</tissue>
    </source>
</reference>
<feature type="chain" id="PRO_5003980018" evidence="1">
    <location>
        <begin position="25"/>
        <end position="120"/>
    </location>
</feature>
<sequence length="120" mass="13852">MTHMHYYFHVVCVILLLTCYLLEAAGVNRHQLTLSDPQHKVVRSVGQLCSATSPCILWTCCRHRGRESRCYPRTKRGGLCSNAHFNGTYRDYCPCASGHGRCLFGSCQFENTNRYYRQRL</sequence>